<proteinExistence type="predicted"/>
<sequence length="41" mass="4695">MLLSSIFFYLSRATPLSTKTPLPHLHHENHLFSCPFTEPLA</sequence>
<protein>
    <submittedName>
        <fullName evidence="1">Uncharacterized protein</fullName>
    </submittedName>
</protein>
<keyword evidence="2" id="KW-1185">Reference proteome</keyword>
<gene>
    <name evidence="1" type="ORF">M6B38_366040</name>
</gene>
<evidence type="ECO:0000313" key="2">
    <source>
        <dbReference type="Proteomes" id="UP001140949"/>
    </source>
</evidence>
<dbReference type="Proteomes" id="UP001140949">
    <property type="component" value="Unassembled WGS sequence"/>
</dbReference>
<dbReference type="EMBL" id="JANAVB010019799">
    <property type="protein sequence ID" value="KAJ6827914.1"/>
    <property type="molecule type" value="Genomic_DNA"/>
</dbReference>
<evidence type="ECO:0000313" key="1">
    <source>
        <dbReference type="EMBL" id="KAJ6827914.1"/>
    </source>
</evidence>
<reference evidence="1" key="2">
    <citation type="submission" date="2023-04" db="EMBL/GenBank/DDBJ databases">
        <authorList>
            <person name="Bruccoleri R.E."/>
            <person name="Oakeley E.J."/>
            <person name="Faust A.-M."/>
            <person name="Dessus-Babus S."/>
            <person name="Altorfer M."/>
            <person name="Burckhardt D."/>
            <person name="Oertli M."/>
            <person name="Naumann U."/>
            <person name="Petersen F."/>
            <person name="Wong J."/>
        </authorList>
    </citation>
    <scope>NUCLEOTIDE SEQUENCE</scope>
    <source>
        <strain evidence="1">GSM-AAB239-AS_SAM_17_03QT</strain>
        <tissue evidence="1">Leaf</tissue>
    </source>
</reference>
<comment type="caution">
    <text evidence="1">The sequence shown here is derived from an EMBL/GenBank/DDBJ whole genome shotgun (WGS) entry which is preliminary data.</text>
</comment>
<organism evidence="1 2">
    <name type="scientific">Iris pallida</name>
    <name type="common">Sweet iris</name>
    <dbReference type="NCBI Taxonomy" id="29817"/>
    <lineage>
        <taxon>Eukaryota</taxon>
        <taxon>Viridiplantae</taxon>
        <taxon>Streptophyta</taxon>
        <taxon>Embryophyta</taxon>
        <taxon>Tracheophyta</taxon>
        <taxon>Spermatophyta</taxon>
        <taxon>Magnoliopsida</taxon>
        <taxon>Liliopsida</taxon>
        <taxon>Asparagales</taxon>
        <taxon>Iridaceae</taxon>
        <taxon>Iridoideae</taxon>
        <taxon>Irideae</taxon>
        <taxon>Iris</taxon>
    </lineage>
</organism>
<name>A0AAX6GGQ8_IRIPA</name>
<reference evidence="1" key="1">
    <citation type="journal article" date="2023" name="GigaByte">
        <title>Genome assembly of the bearded iris, Iris pallida Lam.</title>
        <authorList>
            <person name="Bruccoleri R.E."/>
            <person name="Oakeley E.J."/>
            <person name="Faust A.M.E."/>
            <person name="Altorfer M."/>
            <person name="Dessus-Babus S."/>
            <person name="Burckhardt D."/>
            <person name="Oertli M."/>
            <person name="Naumann U."/>
            <person name="Petersen F."/>
            <person name="Wong J."/>
        </authorList>
    </citation>
    <scope>NUCLEOTIDE SEQUENCE</scope>
    <source>
        <strain evidence="1">GSM-AAB239-AS_SAM_17_03QT</strain>
    </source>
</reference>
<accession>A0AAX6GGQ8</accession>
<dbReference type="AlphaFoldDB" id="A0AAX6GGQ8"/>